<proteinExistence type="predicted"/>
<dbReference type="GeneID" id="45434034"/>
<keyword evidence="2" id="KW-1185">Reference proteome</keyword>
<accession>A0ABN4H4G0</accession>
<dbReference type="EMBL" id="CP011923">
    <property type="protein sequence ID" value="AKN88697.1"/>
    <property type="molecule type" value="Genomic_DNA"/>
</dbReference>
<name>A0ABN4H4G0_9GAMM</name>
<dbReference type="Proteomes" id="UP000035930">
    <property type="component" value="Chromosome"/>
</dbReference>
<reference evidence="1" key="1">
    <citation type="submission" date="2017-08" db="EMBL/GenBank/DDBJ databases">
        <title>Complete Genome Sequence of Francisella noatunensis subsp. orientalis strain FNO190.</title>
        <authorList>
            <person name="Pereira F.L."/>
            <person name="Goncalves L.A."/>
            <person name="Guilherme T.C."/>
            <person name="Soares S.C."/>
            <person name="Dorella F.A."/>
            <person name="Carvalho A.F."/>
            <person name="Leibowitz M.P."/>
            <person name="Leal C.A.G."/>
            <person name="Azevedo V.A.C."/>
            <person name="Figueiredo H.C.P."/>
        </authorList>
    </citation>
    <scope>NUCLEOTIDE SEQUENCE</scope>
    <source>
        <strain evidence="1">FNO190</strain>
    </source>
</reference>
<organism evidence="1 2">
    <name type="scientific">Francisella orientalis</name>
    <dbReference type="NCBI Taxonomy" id="299583"/>
    <lineage>
        <taxon>Bacteria</taxon>
        <taxon>Pseudomonadati</taxon>
        <taxon>Pseudomonadota</taxon>
        <taxon>Gammaproteobacteria</taxon>
        <taxon>Thiotrichales</taxon>
        <taxon>Francisellaceae</taxon>
        <taxon>Francisella</taxon>
    </lineage>
</organism>
<dbReference type="RefSeq" id="WP_014715457.1">
    <property type="nucleotide sequence ID" value="NZ_CP011923.2"/>
</dbReference>
<sequence length="69" mass="7722">MTILVLVEVHNHAKCICSALFTVIKAFANFYCDKINKTETIKDVIIKATAHTCIIRIVVSGDIEFIILD</sequence>
<evidence type="ECO:0000313" key="2">
    <source>
        <dbReference type="Proteomes" id="UP000035930"/>
    </source>
</evidence>
<gene>
    <name evidence="1" type="ORF">FNO190_0962</name>
</gene>
<protein>
    <submittedName>
        <fullName evidence="1">NADH dehydrogenase subunit 2</fullName>
    </submittedName>
</protein>
<evidence type="ECO:0000313" key="1">
    <source>
        <dbReference type="EMBL" id="AKN88697.1"/>
    </source>
</evidence>